<comment type="caution">
    <text evidence="4">The sequence shown here is derived from an EMBL/GenBank/DDBJ whole genome shotgun (WGS) entry which is preliminary data.</text>
</comment>
<feature type="compositionally biased region" description="Basic and acidic residues" evidence="1">
    <location>
        <begin position="789"/>
        <end position="827"/>
    </location>
</feature>
<dbReference type="Pfam" id="PF24173">
    <property type="entry name" value="TPR_TTI1_N"/>
    <property type="match status" value="1"/>
</dbReference>
<keyword evidence="5" id="KW-1185">Reference proteome</keyword>
<dbReference type="InterPro" id="IPR057567">
    <property type="entry name" value="TPR_TTI1_C"/>
</dbReference>
<dbReference type="Pfam" id="PF21547">
    <property type="entry name" value="TTI1"/>
    <property type="match status" value="1"/>
</dbReference>
<evidence type="ECO:0000259" key="3">
    <source>
        <dbReference type="Pfam" id="PF24181"/>
    </source>
</evidence>
<feature type="domain" description="TTI1 C-terminal TPR" evidence="3">
    <location>
        <begin position="831"/>
        <end position="953"/>
    </location>
</feature>
<gene>
    <name evidence="4" type="ORF">B0H66DRAFT_601607</name>
</gene>
<feature type="compositionally biased region" description="Acidic residues" evidence="1">
    <location>
        <begin position="830"/>
        <end position="841"/>
    </location>
</feature>
<dbReference type="Proteomes" id="UP001283341">
    <property type="component" value="Unassembled WGS sequence"/>
</dbReference>
<protein>
    <submittedName>
        <fullName evidence="4">Armadillo-type protein</fullName>
    </submittedName>
</protein>
<feature type="domain" description="TTI1 N-terminal TPR" evidence="2">
    <location>
        <begin position="20"/>
        <end position="367"/>
    </location>
</feature>
<evidence type="ECO:0000313" key="5">
    <source>
        <dbReference type="Proteomes" id="UP001283341"/>
    </source>
</evidence>
<dbReference type="InterPro" id="IPR011989">
    <property type="entry name" value="ARM-like"/>
</dbReference>
<dbReference type="SUPFAM" id="SSF48371">
    <property type="entry name" value="ARM repeat"/>
    <property type="match status" value="1"/>
</dbReference>
<dbReference type="Gene3D" id="1.25.10.10">
    <property type="entry name" value="Leucine-rich Repeat Variant"/>
    <property type="match status" value="2"/>
</dbReference>
<dbReference type="AlphaFoldDB" id="A0AAE0IBU1"/>
<name>A0AAE0IBU1_9PEZI</name>
<dbReference type="InterPro" id="IPR052587">
    <property type="entry name" value="TELO2-interacting_protein_1"/>
</dbReference>
<feature type="region of interest" description="Disordered" evidence="1">
    <location>
        <begin position="789"/>
        <end position="860"/>
    </location>
</feature>
<evidence type="ECO:0000259" key="2">
    <source>
        <dbReference type="Pfam" id="PF24173"/>
    </source>
</evidence>
<dbReference type="InterPro" id="IPR016024">
    <property type="entry name" value="ARM-type_fold"/>
</dbReference>
<dbReference type="PANTHER" id="PTHR18460:SF3">
    <property type="entry name" value="TELO2-INTERACTING PROTEIN 1 HOMOLOG"/>
    <property type="match status" value="1"/>
</dbReference>
<evidence type="ECO:0000256" key="1">
    <source>
        <dbReference type="SAM" id="MobiDB-lite"/>
    </source>
</evidence>
<reference evidence="4" key="2">
    <citation type="submission" date="2023-06" db="EMBL/GenBank/DDBJ databases">
        <authorList>
            <consortium name="Lawrence Berkeley National Laboratory"/>
            <person name="Haridas S."/>
            <person name="Hensen N."/>
            <person name="Bonometti L."/>
            <person name="Westerberg I."/>
            <person name="Brannstrom I.O."/>
            <person name="Guillou S."/>
            <person name="Cros-Aarteil S."/>
            <person name="Calhoun S."/>
            <person name="Kuo A."/>
            <person name="Mondo S."/>
            <person name="Pangilinan J."/>
            <person name="Riley R."/>
            <person name="Labutti K."/>
            <person name="Andreopoulos B."/>
            <person name="Lipzen A."/>
            <person name="Chen C."/>
            <person name="Yanf M."/>
            <person name="Daum C."/>
            <person name="Ng V."/>
            <person name="Clum A."/>
            <person name="Steindorff A."/>
            <person name="Ohm R."/>
            <person name="Martin F."/>
            <person name="Silar P."/>
            <person name="Natvig D."/>
            <person name="Lalanne C."/>
            <person name="Gautier V."/>
            <person name="Ament-Velasquez S.L."/>
            <person name="Kruys A."/>
            <person name="Hutchinson M.I."/>
            <person name="Powell A.J."/>
            <person name="Barry K."/>
            <person name="Miller A.N."/>
            <person name="Grigoriev I.V."/>
            <person name="Debuchy R."/>
            <person name="Gladieux P."/>
            <person name="Thoren M.H."/>
            <person name="Johannesson H."/>
        </authorList>
    </citation>
    <scope>NUCLEOTIDE SEQUENCE</scope>
    <source>
        <strain evidence="4">CBS 118394</strain>
    </source>
</reference>
<dbReference type="Pfam" id="PF24181">
    <property type="entry name" value="TPR_TTI1_C"/>
    <property type="match status" value="1"/>
</dbReference>
<reference evidence="4" key="1">
    <citation type="journal article" date="2023" name="Mol. Phylogenet. Evol.">
        <title>Genome-scale phylogeny and comparative genomics of the fungal order Sordariales.</title>
        <authorList>
            <person name="Hensen N."/>
            <person name="Bonometti L."/>
            <person name="Westerberg I."/>
            <person name="Brannstrom I.O."/>
            <person name="Guillou S."/>
            <person name="Cros-Aarteil S."/>
            <person name="Calhoun S."/>
            <person name="Haridas S."/>
            <person name="Kuo A."/>
            <person name="Mondo S."/>
            <person name="Pangilinan J."/>
            <person name="Riley R."/>
            <person name="LaButti K."/>
            <person name="Andreopoulos B."/>
            <person name="Lipzen A."/>
            <person name="Chen C."/>
            <person name="Yan M."/>
            <person name="Daum C."/>
            <person name="Ng V."/>
            <person name="Clum A."/>
            <person name="Steindorff A."/>
            <person name="Ohm R.A."/>
            <person name="Martin F."/>
            <person name="Silar P."/>
            <person name="Natvig D.O."/>
            <person name="Lalanne C."/>
            <person name="Gautier V."/>
            <person name="Ament-Velasquez S.L."/>
            <person name="Kruys A."/>
            <person name="Hutchinson M.I."/>
            <person name="Powell A.J."/>
            <person name="Barry K."/>
            <person name="Miller A.N."/>
            <person name="Grigoriev I.V."/>
            <person name="Debuchy R."/>
            <person name="Gladieux P."/>
            <person name="Hiltunen Thoren M."/>
            <person name="Johannesson H."/>
        </authorList>
    </citation>
    <scope>NUCLEOTIDE SEQUENCE</scope>
    <source>
        <strain evidence="4">CBS 118394</strain>
    </source>
</reference>
<dbReference type="EMBL" id="JAUEDM010000003">
    <property type="protein sequence ID" value="KAK3322136.1"/>
    <property type="molecule type" value="Genomic_DNA"/>
</dbReference>
<dbReference type="InterPro" id="IPR057566">
    <property type="entry name" value="TPR_TTI1_N"/>
</dbReference>
<dbReference type="FunFam" id="1.25.10.10:FF:001401">
    <property type="entry name" value="Uncharacterized protein"/>
    <property type="match status" value="1"/>
</dbReference>
<dbReference type="PANTHER" id="PTHR18460">
    <property type="entry name" value="TEL2 INTERACTING PROTEIN 1 TTI1 FAMILY MEMBER"/>
    <property type="match status" value="1"/>
</dbReference>
<accession>A0AAE0IBU1</accession>
<sequence>MTTVPPPPAAASSEPRTDFFRQLKPLCVPLSQLILRSKDKVADAKEILRLIEALTALWTAQASRDAGILDGKLADYVFFPLSHLLRTQDQYPIRVIEATIRLIRSLIQYGWKANLGGELSQQLLVFFSFTVGGLPGQSSTRRELPEETVVEGYRAIAVLVSTTGPGSLVQALSDDNDKSIPALGHSLTVVLDGIAAGVPPLIQLEALQCLRVFFTVVFPATVYARFLPGTVSTLSRLLSPPAQQKTQRRVLVGCLEVLELVLVTVLGDVKIRSILNKLQESTSSEGTQPGRTEEDAEVGGELTPAWLKAASAQVKIALSSVLKLRSHESEQLQATMDHLCITLLDQCHSSLADSHPILVETAMMLEDEETRKSLLQTSLQDLAGIYPELGNSIKSTLYGWITGLPRLMQSNDELVKQLAIRSILRGTKLAAALHMDSSTLDDSLGDALRDSIVGLIRNSKPSKLLDDVETDGELWAGTSGGVVVDSRTETVPYRPVLLDLEGQKTTRTEISTLISNIGSSVQQVKLGAKMLSSLRDSEGVDQIASFWLAFELLKATYAQTADLDELFDLSSFDEAKSQERVFQELYDFSASVIASHSDASEENDWRLEAIALEVTAFAASRLKVEFRPELIDVLYPITTCLGSQVPQLRRHAVTTLNRLAQSCGYGSVSELIIDNVDYMVNSISLRLNTFDISPASTKVLAMMVKLTGPRLIPYLDDVVAAIFAALDNYHGYPVFVESLFSVLSEMVNQGVRSDMLLLQDTAVKSVDHKKRKQTSLGIAGILDILEQRANRQKSQDEDDDIKGGCHPKEAWKSSSGEEAKSLLDRLEAPGSDDDDHDEDEDGKNSAAVDNTRTESDQPKTPTYSLLARVLTLTQHYLTSPTPTLRKSLLVLVATVSPALAADDNAFLPLVHTLWPVVVSRLHDGEPFVAVAACKALAALCGAAGDFLATRFKTEWYTSSGIGGTQQQGLGKWFAKVKADAAVRGTNSRLKAPAVLSRGGSGGEILVPPRYPATVEAVSDGGVGGGQQSPLTQTLMSLALNNTMPSTTTVGTTSKPVASSSLSLSSGGNAAAASASALGRFSQASQLWDAAVELLTAMVRYVRIDDDMFDEVLELLVDVCVLPGQRGDDVREALEAINADAVWLALYKRGRVEMKAEQSEPVDGLGFGFVRLEVLAGS</sequence>
<evidence type="ECO:0000313" key="4">
    <source>
        <dbReference type="EMBL" id="KAK3322136.1"/>
    </source>
</evidence>
<dbReference type="GO" id="GO:0005737">
    <property type="term" value="C:cytoplasm"/>
    <property type="evidence" value="ECO:0007669"/>
    <property type="project" value="TreeGrafter"/>
</dbReference>
<organism evidence="4 5">
    <name type="scientific">Apodospora peruviana</name>
    <dbReference type="NCBI Taxonomy" id="516989"/>
    <lineage>
        <taxon>Eukaryota</taxon>
        <taxon>Fungi</taxon>
        <taxon>Dikarya</taxon>
        <taxon>Ascomycota</taxon>
        <taxon>Pezizomycotina</taxon>
        <taxon>Sordariomycetes</taxon>
        <taxon>Sordariomycetidae</taxon>
        <taxon>Sordariales</taxon>
        <taxon>Lasiosphaeriaceae</taxon>
        <taxon>Apodospora</taxon>
    </lineage>
</organism>
<dbReference type="InterPro" id="IPR049362">
    <property type="entry name" value="TTI1_rpt"/>
</dbReference>
<dbReference type="InterPro" id="IPR016441">
    <property type="entry name" value="Tti1"/>
</dbReference>
<dbReference type="PIRSF" id="PIRSF005250">
    <property type="entry name" value="UCP005250"/>
    <property type="match status" value="1"/>
</dbReference>
<proteinExistence type="predicted"/>